<organism evidence="6 7">
    <name type="scientific">Actinoalloteichus fjordicus</name>
    <dbReference type="NCBI Taxonomy" id="1612552"/>
    <lineage>
        <taxon>Bacteria</taxon>
        <taxon>Bacillati</taxon>
        <taxon>Actinomycetota</taxon>
        <taxon>Actinomycetes</taxon>
        <taxon>Pseudonocardiales</taxon>
        <taxon>Pseudonocardiaceae</taxon>
        <taxon>Actinoalloteichus</taxon>
    </lineage>
</organism>
<evidence type="ECO:0000256" key="1">
    <source>
        <dbReference type="ARBA" id="ARBA00022617"/>
    </source>
</evidence>
<evidence type="ECO:0000313" key="7">
    <source>
        <dbReference type="Proteomes" id="UP000185511"/>
    </source>
</evidence>
<reference evidence="7" key="1">
    <citation type="submission" date="2016-06" db="EMBL/GenBank/DDBJ databases">
        <title>Complete genome sequence of Actinoalloteichus fjordicus DSM 46855 (=ADI127-17), type strain of the new species Actinoalloteichus fjordicus.</title>
        <authorList>
            <person name="Ruckert C."/>
            <person name="Nouioui I."/>
            <person name="Willmese J."/>
            <person name="van Wezel G."/>
            <person name="Klenk H.-P."/>
            <person name="Kalinowski J."/>
            <person name="Zotchev S.B."/>
        </authorList>
    </citation>
    <scope>NUCLEOTIDE SEQUENCE [LARGE SCALE GENOMIC DNA]</scope>
    <source>
        <strain evidence="7">ADI127-7</strain>
    </source>
</reference>
<evidence type="ECO:0000256" key="4">
    <source>
        <dbReference type="PIRSR" id="PIRSR000343-1"/>
    </source>
</evidence>
<dbReference type="PIRSF" id="PIRSF000343">
    <property type="entry name" value="Haem_Oase"/>
    <property type="match status" value="1"/>
</dbReference>
<dbReference type="InterPro" id="IPR002051">
    <property type="entry name" value="Haem_Oase"/>
</dbReference>
<evidence type="ECO:0000313" key="6">
    <source>
        <dbReference type="EMBL" id="APU17941.1"/>
    </source>
</evidence>
<dbReference type="GO" id="GO:0006788">
    <property type="term" value="P:heme oxidation"/>
    <property type="evidence" value="ECO:0007669"/>
    <property type="project" value="InterPro"/>
</dbReference>
<dbReference type="Gene3D" id="1.20.910.10">
    <property type="entry name" value="Heme oxygenase-like"/>
    <property type="match status" value="1"/>
</dbReference>
<keyword evidence="1 4" id="KW-0349">Heme</keyword>
<keyword evidence="2 5" id="KW-0479">Metal-binding</keyword>
<dbReference type="SUPFAM" id="SSF48613">
    <property type="entry name" value="Heme oxygenase-like"/>
    <property type="match status" value="1"/>
</dbReference>
<keyword evidence="6" id="KW-0560">Oxidoreductase</keyword>
<keyword evidence="7" id="KW-1185">Reference proteome</keyword>
<protein>
    <submittedName>
        <fullName evidence="6">Heme oxygenase</fullName>
        <ecNumber evidence="6">1.14.14.18</ecNumber>
    </submittedName>
</protein>
<evidence type="ECO:0000256" key="2">
    <source>
        <dbReference type="ARBA" id="ARBA00022723"/>
    </source>
</evidence>
<dbReference type="KEGG" id="acad:UA74_29745"/>
<feature type="binding site" description="axial binding residue" evidence="5">
    <location>
        <position position="23"/>
    </location>
    <ligand>
        <name>heme b</name>
        <dbReference type="ChEBI" id="CHEBI:60344"/>
    </ligand>
    <ligandPart>
        <name>Fe</name>
        <dbReference type="ChEBI" id="CHEBI:18248"/>
    </ligandPart>
</feature>
<evidence type="ECO:0000256" key="5">
    <source>
        <dbReference type="PIRSR" id="PIRSR000343-2"/>
    </source>
</evidence>
<dbReference type="Pfam" id="PF01126">
    <property type="entry name" value="Heme_oxygenase"/>
    <property type="match status" value="1"/>
</dbReference>
<dbReference type="GO" id="GO:0042167">
    <property type="term" value="P:heme catabolic process"/>
    <property type="evidence" value="ECO:0007669"/>
    <property type="project" value="TreeGrafter"/>
</dbReference>
<feature type="binding site" evidence="4">
    <location>
        <position position="178"/>
    </location>
    <ligand>
        <name>heme b</name>
        <dbReference type="ChEBI" id="CHEBI:60344"/>
    </ligand>
</feature>
<feature type="binding site" evidence="4">
    <location>
        <position position="16"/>
    </location>
    <ligand>
        <name>heme b</name>
        <dbReference type="ChEBI" id="CHEBI:60344"/>
    </ligand>
</feature>
<dbReference type="PANTHER" id="PTHR10720">
    <property type="entry name" value="HEME OXYGENASE"/>
    <property type="match status" value="1"/>
</dbReference>
<dbReference type="PANTHER" id="PTHR10720:SF0">
    <property type="entry name" value="HEME OXYGENASE"/>
    <property type="match status" value="1"/>
</dbReference>
<evidence type="ECO:0000256" key="3">
    <source>
        <dbReference type="ARBA" id="ARBA00023004"/>
    </source>
</evidence>
<dbReference type="GO" id="GO:0006979">
    <property type="term" value="P:response to oxidative stress"/>
    <property type="evidence" value="ECO:0007669"/>
    <property type="project" value="TreeGrafter"/>
</dbReference>
<dbReference type="CDD" id="cd19165">
    <property type="entry name" value="HemeO"/>
    <property type="match status" value="1"/>
</dbReference>
<dbReference type="PRINTS" id="PR00088">
    <property type="entry name" value="HAEMOXYGNASE"/>
</dbReference>
<dbReference type="GO" id="GO:0046872">
    <property type="term" value="F:metal ion binding"/>
    <property type="evidence" value="ECO:0007669"/>
    <property type="project" value="UniProtKB-KW"/>
</dbReference>
<proteinExistence type="predicted"/>
<dbReference type="Proteomes" id="UP000185511">
    <property type="component" value="Chromosome"/>
</dbReference>
<dbReference type="RefSeq" id="WP_075743152.1">
    <property type="nucleotide sequence ID" value="NZ_CP016076.1"/>
</dbReference>
<sequence>MDTKSAREVGFAERLRDRGRDWHEAARHTAYLDALLAGGLSRESYAGLVGQHFLLYRRLEAAAEAMRPHPVAGRFVFDELSRTTALEADLRHLHGPQWRDRIEPTSATVRYLDRVDEVCFDWPGGFVAHHYTRYLGDLSGGRIVARRLHEIYGFDGDGARFYAFDAIPRPPRFKAAYRALLDGTEWDAAEQDRVIEESLLAYRLNTEMLADLASVHLPHIPRPAAYSIETEDVA</sequence>
<dbReference type="EC" id="1.14.14.18" evidence="6"/>
<feature type="binding site" evidence="4">
    <location>
        <position position="131"/>
    </location>
    <ligand>
        <name>heme b</name>
        <dbReference type="ChEBI" id="CHEBI:60344"/>
    </ligand>
</feature>
<dbReference type="EMBL" id="CP016076">
    <property type="protein sequence ID" value="APU17941.1"/>
    <property type="molecule type" value="Genomic_DNA"/>
</dbReference>
<gene>
    <name evidence="6" type="ORF">UA74_29745</name>
</gene>
<dbReference type="GO" id="GO:0004392">
    <property type="term" value="F:heme oxygenase (decyclizing) activity"/>
    <property type="evidence" value="ECO:0007669"/>
    <property type="project" value="UniProtKB-EC"/>
</dbReference>
<dbReference type="InterPro" id="IPR016084">
    <property type="entry name" value="Haem_Oase-like_multi-hlx"/>
</dbReference>
<dbReference type="AlphaFoldDB" id="A0AAC9LHS6"/>
<dbReference type="GO" id="GO:0020037">
    <property type="term" value="F:heme binding"/>
    <property type="evidence" value="ECO:0007669"/>
    <property type="project" value="TreeGrafter"/>
</dbReference>
<name>A0AAC9LHS6_9PSEU</name>
<dbReference type="InterPro" id="IPR016053">
    <property type="entry name" value="Haem_Oase-like"/>
</dbReference>
<accession>A0AAC9LHS6</accession>
<keyword evidence="3 5" id="KW-0408">Iron</keyword>